<dbReference type="SUPFAM" id="SSF53659">
    <property type="entry name" value="Isocitrate/Isopropylmalate dehydrogenase-like"/>
    <property type="match status" value="1"/>
</dbReference>
<accession>A0A0R3JUZ1</accession>
<dbReference type="Gene3D" id="3.40.718.10">
    <property type="entry name" value="Isopropylmalate Dehydrogenase"/>
    <property type="match status" value="1"/>
</dbReference>
<dbReference type="PIRSF" id="PIRSF000428">
    <property type="entry name" value="P_Ac_trans"/>
    <property type="match status" value="1"/>
</dbReference>
<dbReference type="InterPro" id="IPR002505">
    <property type="entry name" value="PTA_PTB"/>
</dbReference>
<name>A0A0R3JUZ1_CALMK</name>
<dbReference type="Proteomes" id="UP000052015">
    <property type="component" value="Unassembled WGS sequence"/>
</dbReference>
<dbReference type="Pfam" id="PF01515">
    <property type="entry name" value="PTA_PTB"/>
    <property type="match status" value="1"/>
</dbReference>
<dbReference type="PANTHER" id="PTHR43356">
    <property type="entry name" value="PHOSPHATE ACETYLTRANSFERASE"/>
    <property type="match status" value="1"/>
</dbReference>
<dbReference type="NCBIfam" id="NF006045">
    <property type="entry name" value="PRK08190.1"/>
    <property type="match status" value="1"/>
</dbReference>
<dbReference type="InterPro" id="IPR012147">
    <property type="entry name" value="P_Ac_Bu_trans"/>
</dbReference>
<keyword evidence="3 5" id="KW-0012">Acyltransferase</keyword>
<organism evidence="5 6">
    <name type="scientific">Caloramator mitchellensis</name>
    <dbReference type="NCBI Taxonomy" id="908809"/>
    <lineage>
        <taxon>Bacteria</taxon>
        <taxon>Bacillati</taxon>
        <taxon>Bacillota</taxon>
        <taxon>Clostridia</taxon>
        <taxon>Eubacteriales</taxon>
        <taxon>Clostridiaceae</taxon>
        <taxon>Caloramator</taxon>
    </lineage>
</organism>
<evidence type="ECO:0000256" key="2">
    <source>
        <dbReference type="ARBA" id="ARBA00022679"/>
    </source>
</evidence>
<dbReference type="OrthoDB" id="9774179at2"/>
<dbReference type="InterPro" id="IPR050500">
    <property type="entry name" value="Phos_Acetyltrans/Butyryltrans"/>
</dbReference>
<dbReference type="PANTHER" id="PTHR43356:SF2">
    <property type="entry name" value="PHOSPHATE ACETYLTRANSFERASE"/>
    <property type="match status" value="1"/>
</dbReference>
<keyword evidence="2 5" id="KW-0808">Transferase</keyword>
<dbReference type="NCBIfam" id="NF004472">
    <property type="entry name" value="PRK05805.1"/>
    <property type="match status" value="1"/>
</dbReference>
<dbReference type="AlphaFoldDB" id="A0A0R3JUZ1"/>
<dbReference type="PATRIC" id="fig|908809.3.peg.748"/>
<dbReference type="RefSeq" id="WP_057977242.1">
    <property type="nucleotide sequence ID" value="NZ_LKHP01000003.1"/>
</dbReference>
<protein>
    <submittedName>
        <fullName evidence="5">Phosphate acetyltransferase</fullName>
        <ecNumber evidence="5">2.3.1.8</ecNumber>
    </submittedName>
</protein>
<dbReference type="STRING" id="908809.ABG79_00741"/>
<reference evidence="5 6" key="1">
    <citation type="submission" date="2015-09" db="EMBL/GenBank/DDBJ databases">
        <title>Draft genome sequence of a Caloramator mitchellensis, a moderate thermophile from the Great Artesian Basin of Australia.</title>
        <authorList>
            <person name="Patel B.K."/>
        </authorList>
    </citation>
    <scope>NUCLEOTIDE SEQUENCE [LARGE SCALE GENOMIC DNA]</scope>
    <source>
        <strain evidence="5 6">VF08</strain>
    </source>
</reference>
<evidence type="ECO:0000313" key="6">
    <source>
        <dbReference type="Proteomes" id="UP000052015"/>
    </source>
</evidence>
<dbReference type="EC" id="2.3.1.8" evidence="5"/>
<evidence type="ECO:0000259" key="4">
    <source>
        <dbReference type="Pfam" id="PF01515"/>
    </source>
</evidence>
<keyword evidence="6" id="KW-1185">Reference proteome</keyword>
<evidence type="ECO:0000256" key="3">
    <source>
        <dbReference type="ARBA" id="ARBA00023315"/>
    </source>
</evidence>
<gene>
    <name evidence="5" type="primary">pta_1</name>
    <name evidence="5" type="ORF">ABG79_00741</name>
</gene>
<dbReference type="EMBL" id="LKHP01000003">
    <property type="protein sequence ID" value="KRQ87403.1"/>
    <property type="molecule type" value="Genomic_DNA"/>
</dbReference>
<proteinExistence type="inferred from homology"/>
<comment type="similarity">
    <text evidence="1">Belongs to the phosphate acetyltransferase and butyryltransferase family.</text>
</comment>
<dbReference type="GO" id="GO:0008959">
    <property type="term" value="F:phosphate acetyltransferase activity"/>
    <property type="evidence" value="ECO:0007669"/>
    <property type="project" value="UniProtKB-EC"/>
</dbReference>
<evidence type="ECO:0000256" key="1">
    <source>
        <dbReference type="ARBA" id="ARBA00005656"/>
    </source>
</evidence>
<sequence>MIKNFDELLEAVKGRKKMKLSVAAANDIEVLLAVENARSLGLIDAVLVGDAEDIKKIAGENNIDLNNYEIIDVKDLKESARVAVSLVSQGIADFLMKGLIGTADLLKAVLDKEIGLRTSNLLSHVMVYSVETYHKLILLTDGGMVTYPDITQKVQIVQNAVKVAKALNINPIHVAPLCAVEVVNPDMQATIDASILSKMNQRGQIKDCVIDGPLALDNAISKEAAAHKGIKSPVAGEADILLVPNIESGNMLGKSLTYFAKAKSAGIIVGAKCPIVLVSRADTHESKLYSIALGSLIANSN</sequence>
<evidence type="ECO:0000313" key="5">
    <source>
        <dbReference type="EMBL" id="KRQ87403.1"/>
    </source>
</evidence>
<feature type="domain" description="Phosphate acetyl/butaryl transferase" evidence="4">
    <location>
        <begin position="77"/>
        <end position="293"/>
    </location>
</feature>
<comment type="caution">
    <text evidence="5">The sequence shown here is derived from an EMBL/GenBank/DDBJ whole genome shotgun (WGS) entry which is preliminary data.</text>
</comment>